<dbReference type="Proteomes" id="UP000034607">
    <property type="component" value="Unassembled WGS sequence"/>
</dbReference>
<proteinExistence type="predicted"/>
<dbReference type="InterPro" id="IPR000073">
    <property type="entry name" value="AB_hydrolase_1"/>
</dbReference>
<protein>
    <recommendedName>
        <fullName evidence="1">AB hydrolase-1 domain-containing protein</fullName>
    </recommendedName>
</protein>
<dbReference type="EMBL" id="LCNM01000005">
    <property type="protein sequence ID" value="KKU56656.1"/>
    <property type="molecule type" value="Genomic_DNA"/>
</dbReference>
<dbReference type="SUPFAM" id="SSF53474">
    <property type="entry name" value="alpha/beta-Hydrolases"/>
    <property type="match status" value="1"/>
</dbReference>
<dbReference type="Gene3D" id="3.40.50.1820">
    <property type="entry name" value="alpha/beta hydrolase"/>
    <property type="match status" value="1"/>
</dbReference>
<organism evidence="2 3">
    <name type="scientific">Candidatus Amesbacteria bacterium GW2011_GWA2_47_11</name>
    <dbReference type="NCBI Taxonomy" id="1618357"/>
    <lineage>
        <taxon>Bacteria</taxon>
        <taxon>Candidatus Amesiibacteriota</taxon>
    </lineage>
</organism>
<dbReference type="AlphaFoldDB" id="A0A0G1RHP8"/>
<dbReference type="Pfam" id="PF00561">
    <property type="entry name" value="Abhydrolase_1"/>
    <property type="match status" value="1"/>
</dbReference>
<dbReference type="InterPro" id="IPR029058">
    <property type="entry name" value="AB_hydrolase_fold"/>
</dbReference>
<accession>A0A0G1RHP8</accession>
<sequence length="403" mass="44988">MTEQVDTGGEQRRGEYSVKDIPWLVSDMFNSLGLRTSLPNEWSTLGTGYERARAYWRLRVGRKIGEKLGLKVRLTLQEKERLQSLREFDRQFLHPERLEVSVGELGVQSAEFVRVRIEKIAGKPENSDKPPVYLVPAFSGDRYGVLSLVRELSLAGYTVYCLDYPESHSGRTTDEFADGVQRSLQDLRSERQMEPHTSWFKAGLAEAAGREGSRKFMVMGYSAGGPIVRELAVDPDLVGKVEAWVALSPASCVEQTVGELTRGFWGEIRPWLMTGKFYADQGVVLGPRGEAAEQEKRRRGDMKDAKKGIKSISGALALKVCAVSGAWEKALADPQARFIVQSGSGDGFTKTGEALGLLGSSPGTTVLDWRGWTHLSPLLEARKLVEMIEKIRIEDKKKRYFRI</sequence>
<feature type="domain" description="AB hydrolase-1" evidence="1">
    <location>
        <begin position="130"/>
        <end position="289"/>
    </location>
</feature>
<evidence type="ECO:0000313" key="3">
    <source>
        <dbReference type="Proteomes" id="UP000034607"/>
    </source>
</evidence>
<evidence type="ECO:0000313" key="2">
    <source>
        <dbReference type="EMBL" id="KKU56656.1"/>
    </source>
</evidence>
<reference evidence="2 3" key="1">
    <citation type="journal article" date="2015" name="Nature">
        <title>rRNA introns, odd ribosomes, and small enigmatic genomes across a large radiation of phyla.</title>
        <authorList>
            <person name="Brown C.T."/>
            <person name="Hug L.A."/>
            <person name="Thomas B.C."/>
            <person name="Sharon I."/>
            <person name="Castelle C.J."/>
            <person name="Singh A."/>
            <person name="Wilkins M.J."/>
            <person name="Williams K.H."/>
            <person name="Banfield J.F."/>
        </authorList>
    </citation>
    <scope>NUCLEOTIDE SEQUENCE [LARGE SCALE GENOMIC DNA]</scope>
</reference>
<evidence type="ECO:0000259" key="1">
    <source>
        <dbReference type="Pfam" id="PF00561"/>
    </source>
</evidence>
<gene>
    <name evidence="2" type="ORF">UX78_C0005G0072</name>
</gene>
<comment type="caution">
    <text evidence="2">The sequence shown here is derived from an EMBL/GenBank/DDBJ whole genome shotgun (WGS) entry which is preliminary data.</text>
</comment>
<name>A0A0G1RHP8_9BACT</name>